<dbReference type="GO" id="GO:0008113">
    <property type="term" value="F:peptide-methionine (S)-S-oxide reductase activity"/>
    <property type="evidence" value="ECO:0007669"/>
    <property type="project" value="UniProtKB-UniRule"/>
</dbReference>
<dbReference type="EC" id="1.8.4.11" evidence="5"/>
<comment type="function">
    <text evidence="5">Has an important function as a repair enzyme for proteins that have been inactivated by oxidation. Catalyzes the reversible oxidation-reduction of methionine sulfoxide in proteins to methionine.</text>
</comment>
<evidence type="ECO:0000256" key="1">
    <source>
        <dbReference type="ARBA" id="ARBA00005591"/>
    </source>
</evidence>
<dbReference type="Gene3D" id="3.30.1060.10">
    <property type="entry name" value="Peptide methionine sulphoxide reductase MsrA"/>
    <property type="match status" value="1"/>
</dbReference>
<evidence type="ECO:0000313" key="9">
    <source>
        <dbReference type="Proteomes" id="UP000078148"/>
    </source>
</evidence>
<evidence type="ECO:0000313" key="8">
    <source>
        <dbReference type="EMBL" id="ANF98609.1"/>
    </source>
</evidence>
<reference evidence="9" key="1">
    <citation type="submission" date="2015-10" db="EMBL/GenBank/DDBJ databases">
        <title>Genome of Paenibacillus bovis sp. nov.</title>
        <authorList>
            <person name="Wu Z."/>
            <person name="Gao C."/>
            <person name="Liu Z."/>
            <person name="Zheng H."/>
        </authorList>
    </citation>
    <scope>NUCLEOTIDE SEQUENCE [LARGE SCALE GENOMIC DNA]</scope>
    <source>
        <strain evidence="9">BD3526</strain>
    </source>
</reference>
<evidence type="ECO:0000256" key="2">
    <source>
        <dbReference type="ARBA" id="ARBA00023002"/>
    </source>
</evidence>
<proteinExistence type="inferred from homology"/>
<name>A0A172ZM35_9BACL</name>
<sequence length="246" mass="28339">MEKEKRTPVPQTEILTLGMGCFWGPEALFGHLPGVLYTRTGYAGGTTGSPVYRQLGDHSETIEIEFAPSVITLEQLLEMFWNHHNPSVINGYKGRQYHSLLFYRNEQQRCTIEQMQQTAASAVRSKSSKNPASSESAGTGNSGAIDPDGIEKRRMTEIQPYDTWYPAEARHQKYYLQRQHRLMEQLYELYPDQAELFHSTLAARLNGFSRGHITLAQIRQDIPQWPLSEHHKYRINQWLADQQDEQ</sequence>
<accession>A0A172ZM35</accession>
<gene>
    <name evidence="5" type="primary">msrA</name>
    <name evidence="8" type="ORF">AR543_03865</name>
</gene>
<comment type="catalytic activity">
    <reaction evidence="4 5">
        <text>[thioredoxin]-disulfide + L-methionine + H2O = L-methionine (S)-S-oxide + [thioredoxin]-dithiol</text>
        <dbReference type="Rhea" id="RHEA:19993"/>
        <dbReference type="Rhea" id="RHEA-COMP:10698"/>
        <dbReference type="Rhea" id="RHEA-COMP:10700"/>
        <dbReference type="ChEBI" id="CHEBI:15377"/>
        <dbReference type="ChEBI" id="CHEBI:29950"/>
        <dbReference type="ChEBI" id="CHEBI:50058"/>
        <dbReference type="ChEBI" id="CHEBI:57844"/>
        <dbReference type="ChEBI" id="CHEBI:58772"/>
        <dbReference type="EC" id="1.8.4.11"/>
    </reaction>
</comment>
<feature type="active site" evidence="5">
    <location>
        <position position="21"/>
    </location>
</feature>
<organism evidence="8 9">
    <name type="scientific">Paenibacillus bovis</name>
    <dbReference type="NCBI Taxonomy" id="1616788"/>
    <lineage>
        <taxon>Bacteria</taxon>
        <taxon>Bacillati</taxon>
        <taxon>Bacillota</taxon>
        <taxon>Bacilli</taxon>
        <taxon>Bacillales</taxon>
        <taxon>Paenibacillaceae</taxon>
        <taxon>Paenibacillus</taxon>
    </lineage>
</organism>
<dbReference type="Pfam" id="PF01625">
    <property type="entry name" value="PMSR"/>
    <property type="match status" value="1"/>
</dbReference>
<dbReference type="InterPro" id="IPR002569">
    <property type="entry name" value="Met_Sox_Rdtase_MsrA_dom"/>
</dbReference>
<dbReference type="AlphaFoldDB" id="A0A172ZM35"/>
<dbReference type="PANTHER" id="PTHR43774">
    <property type="entry name" value="PEPTIDE METHIONINE SULFOXIDE REDUCTASE"/>
    <property type="match status" value="1"/>
</dbReference>
<dbReference type="GO" id="GO:0033744">
    <property type="term" value="F:L-methionine:thioredoxin-disulfide S-oxidoreductase activity"/>
    <property type="evidence" value="ECO:0007669"/>
    <property type="project" value="RHEA"/>
</dbReference>
<comment type="catalytic activity">
    <reaction evidence="3 5">
        <text>L-methionyl-[protein] + [thioredoxin]-disulfide + H2O = L-methionyl-(S)-S-oxide-[protein] + [thioredoxin]-dithiol</text>
        <dbReference type="Rhea" id="RHEA:14217"/>
        <dbReference type="Rhea" id="RHEA-COMP:10698"/>
        <dbReference type="Rhea" id="RHEA-COMP:10700"/>
        <dbReference type="Rhea" id="RHEA-COMP:12313"/>
        <dbReference type="Rhea" id="RHEA-COMP:12315"/>
        <dbReference type="ChEBI" id="CHEBI:15377"/>
        <dbReference type="ChEBI" id="CHEBI:16044"/>
        <dbReference type="ChEBI" id="CHEBI:29950"/>
        <dbReference type="ChEBI" id="CHEBI:44120"/>
        <dbReference type="ChEBI" id="CHEBI:50058"/>
        <dbReference type="EC" id="1.8.4.11"/>
    </reaction>
</comment>
<feature type="region of interest" description="Disordered" evidence="6">
    <location>
        <begin position="121"/>
        <end position="150"/>
    </location>
</feature>
<feature type="compositionally biased region" description="Low complexity" evidence="6">
    <location>
        <begin position="128"/>
        <end position="137"/>
    </location>
</feature>
<reference evidence="8 9" key="2">
    <citation type="journal article" date="2016" name="Int. J. Syst. Evol. Microbiol.">
        <title>Paenibacillus bovis sp. nov., isolated from raw yak (Bos grunniens) milk.</title>
        <authorList>
            <person name="Gao C."/>
            <person name="Han J."/>
            <person name="Liu Z."/>
            <person name="Xu X."/>
            <person name="Hang F."/>
            <person name="Wu Z."/>
        </authorList>
    </citation>
    <scope>NUCLEOTIDE SEQUENCE [LARGE SCALE GENOMIC DNA]</scope>
    <source>
        <strain evidence="8 9">BD3526</strain>
    </source>
</reference>
<dbReference type="Proteomes" id="UP000078148">
    <property type="component" value="Chromosome"/>
</dbReference>
<dbReference type="OrthoDB" id="4174719at2"/>
<dbReference type="SUPFAM" id="SSF55068">
    <property type="entry name" value="Peptide methionine sulfoxide reductase"/>
    <property type="match status" value="1"/>
</dbReference>
<dbReference type="EMBL" id="CP013023">
    <property type="protein sequence ID" value="ANF98609.1"/>
    <property type="molecule type" value="Genomic_DNA"/>
</dbReference>
<evidence type="ECO:0000256" key="3">
    <source>
        <dbReference type="ARBA" id="ARBA00047806"/>
    </source>
</evidence>
<dbReference type="PANTHER" id="PTHR43774:SF1">
    <property type="entry name" value="PEPTIDE METHIONINE SULFOXIDE REDUCTASE MSRA 2"/>
    <property type="match status" value="1"/>
</dbReference>
<evidence type="ECO:0000256" key="5">
    <source>
        <dbReference type="HAMAP-Rule" id="MF_01401"/>
    </source>
</evidence>
<keyword evidence="9" id="KW-1185">Reference proteome</keyword>
<dbReference type="STRING" id="1616788.AR543_03865"/>
<keyword evidence="2 5" id="KW-0560">Oxidoreductase</keyword>
<protein>
    <recommendedName>
        <fullName evidence="5">Peptide methionine sulfoxide reductase MsrA</fullName>
        <shortName evidence="5">Protein-methionine-S-oxide reductase</shortName>
        <ecNumber evidence="5">1.8.4.11</ecNumber>
    </recommendedName>
    <alternativeName>
        <fullName evidence="5">Peptide-methionine (S)-S-oxide reductase</fullName>
        <shortName evidence="5">Peptide Met(O) reductase</shortName>
    </alternativeName>
</protein>
<evidence type="ECO:0000256" key="4">
    <source>
        <dbReference type="ARBA" id="ARBA00048782"/>
    </source>
</evidence>
<feature type="domain" description="Peptide methionine sulphoxide reductase MsrA" evidence="7">
    <location>
        <begin position="16"/>
        <end position="181"/>
    </location>
</feature>
<evidence type="ECO:0000259" key="7">
    <source>
        <dbReference type="Pfam" id="PF01625"/>
    </source>
</evidence>
<dbReference type="InterPro" id="IPR036509">
    <property type="entry name" value="Met_Sox_Rdtase_MsrA_sf"/>
</dbReference>
<comment type="similarity">
    <text evidence="1 5">Belongs to the MsrA Met sulfoxide reductase family.</text>
</comment>
<dbReference type="HAMAP" id="MF_01401">
    <property type="entry name" value="MsrA"/>
    <property type="match status" value="1"/>
</dbReference>
<evidence type="ECO:0000256" key="6">
    <source>
        <dbReference type="SAM" id="MobiDB-lite"/>
    </source>
</evidence>
<dbReference type="KEGG" id="pbv:AR543_03865"/>